<dbReference type="Proteomes" id="UP000759537">
    <property type="component" value="Unassembled WGS sequence"/>
</dbReference>
<evidence type="ECO:0000256" key="3">
    <source>
        <dbReference type="ARBA" id="ARBA00022964"/>
    </source>
</evidence>
<keyword evidence="8" id="KW-1185">Reference proteome</keyword>
<keyword evidence="5 6" id="KW-0408">Iron</keyword>
<reference evidence="7" key="1">
    <citation type="submission" date="2019-10" db="EMBL/GenBank/DDBJ databases">
        <authorList>
            <consortium name="DOE Joint Genome Institute"/>
            <person name="Kuo A."/>
            <person name="Miyauchi S."/>
            <person name="Kiss E."/>
            <person name="Drula E."/>
            <person name="Kohler A."/>
            <person name="Sanchez-Garcia M."/>
            <person name="Andreopoulos B."/>
            <person name="Barry K.W."/>
            <person name="Bonito G."/>
            <person name="Buee M."/>
            <person name="Carver A."/>
            <person name="Chen C."/>
            <person name="Cichocki N."/>
            <person name="Clum A."/>
            <person name="Culley D."/>
            <person name="Crous P.W."/>
            <person name="Fauchery L."/>
            <person name="Girlanda M."/>
            <person name="Hayes R."/>
            <person name="Keri Z."/>
            <person name="LaButti K."/>
            <person name="Lipzen A."/>
            <person name="Lombard V."/>
            <person name="Magnuson J."/>
            <person name="Maillard F."/>
            <person name="Morin E."/>
            <person name="Murat C."/>
            <person name="Nolan M."/>
            <person name="Ohm R."/>
            <person name="Pangilinan J."/>
            <person name="Pereira M."/>
            <person name="Perotto S."/>
            <person name="Peter M."/>
            <person name="Riley R."/>
            <person name="Sitrit Y."/>
            <person name="Stielow B."/>
            <person name="Szollosi G."/>
            <person name="Zifcakova L."/>
            <person name="Stursova M."/>
            <person name="Spatafora J.W."/>
            <person name="Tedersoo L."/>
            <person name="Vaario L.-M."/>
            <person name="Yamada A."/>
            <person name="Yan M."/>
            <person name="Wang P."/>
            <person name="Xu J."/>
            <person name="Bruns T."/>
            <person name="Baldrian P."/>
            <person name="Vilgalys R."/>
            <person name="Henrissat B."/>
            <person name="Grigoriev I.V."/>
            <person name="Hibbett D."/>
            <person name="Nagy L.G."/>
            <person name="Martin F.M."/>
        </authorList>
    </citation>
    <scope>NUCLEOTIDE SEQUENCE</scope>
    <source>
        <strain evidence="7">Prilba</strain>
    </source>
</reference>
<dbReference type="PROSITE" id="PS50292">
    <property type="entry name" value="PEROXIDASE_3"/>
    <property type="match status" value="1"/>
</dbReference>
<dbReference type="InterPro" id="IPR036396">
    <property type="entry name" value="Cyt_P450_sf"/>
</dbReference>
<evidence type="ECO:0000313" key="7">
    <source>
        <dbReference type="EMBL" id="KAF8477980.1"/>
    </source>
</evidence>
<reference evidence="7" key="2">
    <citation type="journal article" date="2020" name="Nat. Commun.">
        <title>Large-scale genome sequencing of mycorrhizal fungi provides insights into the early evolution of symbiotic traits.</title>
        <authorList>
            <person name="Miyauchi S."/>
            <person name="Kiss E."/>
            <person name="Kuo A."/>
            <person name="Drula E."/>
            <person name="Kohler A."/>
            <person name="Sanchez-Garcia M."/>
            <person name="Morin E."/>
            <person name="Andreopoulos B."/>
            <person name="Barry K.W."/>
            <person name="Bonito G."/>
            <person name="Buee M."/>
            <person name="Carver A."/>
            <person name="Chen C."/>
            <person name="Cichocki N."/>
            <person name="Clum A."/>
            <person name="Culley D."/>
            <person name="Crous P.W."/>
            <person name="Fauchery L."/>
            <person name="Girlanda M."/>
            <person name="Hayes R.D."/>
            <person name="Keri Z."/>
            <person name="LaButti K."/>
            <person name="Lipzen A."/>
            <person name="Lombard V."/>
            <person name="Magnuson J."/>
            <person name="Maillard F."/>
            <person name="Murat C."/>
            <person name="Nolan M."/>
            <person name="Ohm R.A."/>
            <person name="Pangilinan J."/>
            <person name="Pereira M.F."/>
            <person name="Perotto S."/>
            <person name="Peter M."/>
            <person name="Pfister S."/>
            <person name="Riley R."/>
            <person name="Sitrit Y."/>
            <person name="Stielow J.B."/>
            <person name="Szollosi G."/>
            <person name="Zifcakova L."/>
            <person name="Stursova M."/>
            <person name="Spatafora J.W."/>
            <person name="Tedersoo L."/>
            <person name="Vaario L.M."/>
            <person name="Yamada A."/>
            <person name="Yan M."/>
            <person name="Wang P."/>
            <person name="Xu J."/>
            <person name="Bruns T."/>
            <person name="Baldrian P."/>
            <person name="Vilgalys R."/>
            <person name="Dunand C."/>
            <person name="Henrissat B."/>
            <person name="Grigoriev I.V."/>
            <person name="Hibbett D."/>
            <person name="Nagy L.G."/>
            <person name="Martin F.M."/>
        </authorList>
    </citation>
    <scope>NUCLEOTIDE SEQUENCE</scope>
    <source>
        <strain evidence="7">Prilba</strain>
    </source>
</reference>
<evidence type="ECO:0000256" key="2">
    <source>
        <dbReference type="ARBA" id="ARBA00022723"/>
    </source>
</evidence>
<keyword evidence="2 6" id="KW-0479">Metal-binding</keyword>
<dbReference type="InterPro" id="IPR019791">
    <property type="entry name" value="Haem_peroxidase_animal"/>
</dbReference>
<dbReference type="GO" id="GO:0051213">
    <property type="term" value="F:dioxygenase activity"/>
    <property type="evidence" value="ECO:0007669"/>
    <property type="project" value="UniProtKB-KW"/>
</dbReference>
<keyword evidence="3" id="KW-0223">Dioxygenase</keyword>
<dbReference type="Gene3D" id="1.10.630.10">
    <property type="entry name" value="Cytochrome P450"/>
    <property type="match status" value="1"/>
</dbReference>
<evidence type="ECO:0000256" key="5">
    <source>
        <dbReference type="ARBA" id="ARBA00023004"/>
    </source>
</evidence>
<dbReference type="OrthoDB" id="823504at2759"/>
<dbReference type="GO" id="GO:0004601">
    <property type="term" value="F:peroxidase activity"/>
    <property type="evidence" value="ECO:0007669"/>
    <property type="project" value="UniProtKB-KW"/>
</dbReference>
<organism evidence="7 8">
    <name type="scientific">Russula ochroleuca</name>
    <dbReference type="NCBI Taxonomy" id="152965"/>
    <lineage>
        <taxon>Eukaryota</taxon>
        <taxon>Fungi</taxon>
        <taxon>Dikarya</taxon>
        <taxon>Basidiomycota</taxon>
        <taxon>Agaricomycotina</taxon>
        <taxon>Agaricomycetes</taxon>
        <taxon>Russulales</taxon>
        <taxon>Russulaceae</taxon>
        <taxon>Russula</taxon>
    </lineage>
</organism>
<keyword evidence="4" id="KW-0560">Oxidoreductase</keyword>
<dbReference type="CDD" id="cd09817">
    <property type="entry name" value="linoleate_diol_synthase_like"/>
    <property type="match status" value="1"/>
</dbReference>
<dbReference type="GO" id="GO:0016705">
    <property type="term" value="F:oxidoreductase activity, acting on paired donors, with incorporation or reduction of molecular oxygen"/>
    <property type="evidence" value="ECO:0007669"/>
    <property type="project" value="InterPro"/>
</dbReference>
<evidence type="ECO:0000256" key="4">
    <source>
        <dbReference type="ARBA" id="ARBA00023002"/>
    </source>
</evidence>
<dbReference type="GO" id="GO:0006631">
    <property type="term" value="P:fatty acid metabolic process"/>
    <property type="evidence" value="ECO:0007669"/>
    <property type="project" value="UniProtKB-ARBA"/>
</dbReference>
<feature type="binding site" description="axial binding residue" evidence="6">
    <location>
        <position position="404"/>
    </location>
    <ligand>
        <name>heme b</name>
        <dbReference type="ChEBI" id="CHEBI:60344"/>
    </ligand>
    <ligandPart>
        <name>Fe</name>
        <dbReference type="ChEBI" id="CHEBI:18248"/>
    </ligandPart>
</feature>
<sequence length="1089" mass="120821">MSRSIRAGVDSFVGGLQSAAHLWSPPRAPLDPHDGAHPVPPLLKRSLEEIRDVVNESTLFSFSDLPAHIDAIANIGGIIDDRKYLLEKVLTLMARLGTNSEFGLRLQQIVINILYKDLPHPPASYLALPSPSHLVANANQSEGAMRPLPVNYAHRSADGSYYNPLMPSIGMAGSPYARSVPSQRCLSHAALPPPDLVFDTLLKRDKFVEHPGGISSLFFAFADIIIHNVFNTDPTVKGWTMNQASSYLDLSPLYGSSQEAVNSVRKNDGTGRLLEDVFADPRLLSMPPAVGALLIIFNRNHNYVAEKILSINENGNLKNPPPADPPARVAQDEEIFQRARLVNTGYFVQVILRDYVGAILGLARDGSPWRLDPLMSTRDPDHEVSPRGQGNVVSVEFNLLYRWHATISEEDVRWTKNHFAESMPGVDTRTVSVRDFVTNAVRALDPGGDVTQWTFGGLSRDSGRFRDADLARILQNATAAPASAFKARGTPEVLRIIEILSIEQGRKWGVCTLNEFRKFIGLKPYATFQEWNEVEEIAAAAEALYHDIDNLELYVGLQAEQAKTPRPGAGLCPGFTISRAILSDAVALTRGDRFLTVDYTPQNLTNWGYDDCQANLSDGSFGGMLTKLLFRHLPDYYPTGSTYAHFPFLVPRKMKEFALEFAQKLPGDVDLKYDWNRPAVPVGPTIVATKYSEVHQLLVNPALFTSGVAQRLKILTRGVPLKRYTTLVEDVLTRQRPLERATEAFESITKRLIKQHVSRGASSYLDVVRDVINLVPVLWLANNIIGLPLKPAKNPADAFNEQELYMSFANITNYVYCNKDPSNEWVLREQSQKAVHHVEQFLRGHLARLTRGLVNIEGIADPVLRWVSMWNDHRDDFLRDLVEATGSQSGNSALDGLAGSLLASVVPTAALFSQIIAHVVDFYIGTDQAEEIARLAKMRSNAEIMPFIFEALRLNPPLSSVLLEAQSSTEFAGTVVAERQQVLASITDATRDASTFGDPENPNYGRSPADTERVLGLDRRGLLSPKLFEQVAPIVLEQIFNLKNLRRYSPHSGMARRTQRIHSVPEKFYTGMNGCITPFPVSLLVQFDT</sequence>
<dbReference type="GO" id="GO:0004497">
    <property type="term" value="F:monooxygenase activity"/>
    <property type="evidence" value="ECO:0007669"/>
    <property type="project" value="InterPro"/>
</dbReference>
<accession>A0A9P5T6U2</accession>
<gene>
    <name evidence="7" type="ORF">DFH94DRAFT_753035</name>
</gene>
<protein>
    <submittedName>
        <fullName evidence="7">Heme peroxidase</fullName>
    </submittedName>
</protein>
<dbReference type="InterPro" id="IPR034812">
    <property type="entry name" value="Ppo-like_N"/>
</dbReference>
<dbReference type="PANTHER" id="PTHR11903">
    <property type="entry name" value="PROSTAGLANDIN G/H SYNTHASE"/>
    <property type="match status" value="1"/>
</dbReference>
<dbReference type="InterPro" id="IPR050783">
    <property type="entry name" value="Oxylipin_biosynth_metab"/>
</dbReference>
<evidence type="ECO:0000256" key="6">
    <source>
        <dbReference type="PIRSR" id="PIRSR619791-2"/>
    </source>
</evidence>
<dbReference type="Gene3D" id="1.10.640.10">
    <property type="entry name" value="Haem peroxidase domain superfamily, animal type"/>
    <property type="match status" value="1"/>
</dbReference>
<dbReference type="Pfam" id="PF03098">
    <property type="entry name" value="An_peroxidase"/>
    <property type="match status" value="1"/>
</dbReference>
<evidence type="ECO:0000256" key="1">
    <source>
        <dbReference type="ARBA" id="ARBA00022617"/>
    </source>
</evidence>
<dbReference type="GO" id="GO:0006979">
    <property type="term" value="P:response to oxidative stress"/>
    <property type="evidence" value="ECO:0007669"/>
    <property type="project" value="InterPro"/>
</dbReference>
<dbReference type="InterPro" id="IPR037120">
    <property type="entry name" value="Haem_peroxidase_sf_animal"/>
</dbReference>
<dbReference type="EMBL" id="WHVB01000012">
    <property type="protein sequence ID" value="KAF8477980.1"/>
    <property type="molecule type" value="Genomic_DNA"/>
</dbReference>
<keyword evidence="7" id="KW-0575">Peroxidase</keyword>
<dbReference type="GO" id="GO:0005506">
    <property type="term" value="F:iron ion binding"/>
    <property type="evidence" value="ECO:0007669"/>
    <property type="project" value="InterPro"/>
</dbReference>
<dbReference type="AlphaFoldDB" id="A0A9P5T6U2"/>
<keyword evidence="1 6" id="KW-0349">Heme</keyword>
<dbReference type="SUPFAM" id="SSF48113">
    <property type="entry name" value="Heme-dependent peroxidases"/>
    <property type="match status" value="1"/>
</dbReference>
<dbReference type="SUPFAM" id="SSF48264">
    <property type="entry name" value="Cytochrome P450"/>
    <property type="match status" value="1"/>
</dbReference>
<proteinExistence type="predicted"/>
<name>A0A9P5T6U2_9AGAM</name>
<evidence type="ECO:0000313" key="8">
    <source>
        <dbReference type="Proteomes" id="UP000759537"/>
    </source>
</evidence>
<dbReference type="InterPro" id="IPR010255">
    <property type="entry name" value="Haem_peroxidase_sf"/>
</dbReference>
<comment type="caution">
    <text evidence="7">The sequence shown here is derived from an EMBL/GenBank/DDBJ whole genome shotgun (WGS) entry which is preliminary data.</text>
</comment>
<dbReference type="PRINTS" id="PR00457">
    <property type="entry name" value="ANPEROXIDASE"/>
</dbReference>
<dbReference type="GO" id="GO:0020037">
    <property type="term" value="F:heme binding"/>
    <property type="evidence" value="ECO:0007669"/>
    <property type="project" value="InterPro"/>
</dbReference>
<dbReference type="PANTHER" id="PTHR11903:SF37">
    <property type="entry name" value="PSI-PRODUCING OXYGENASE A"/>
    <property type="match status" value="1"/>
</dbReference>